<dbReference type="Gene3D" id="1.10.10.1740">
    <property type="entry name" value="Transmembrane protein 14-like"/>
    <property type="match status" value="1"/>
</dbReference>
<keyword evidence="14" id="KW-1185">Reference proteome</keyword>
<dbReference type="EMBL" id="CAAGRJ010032236">
    <property type="protein sequence ID" value="VFV42597.1"/>
    <property type="molecule type" value="Genomic_DNA"/>
</dbReference>
<keyword evidence="4 12" id="KW-0812">Transmembrane</keyword>
<feature type="transmembrane region" description="Helical" evidence="12">
    <location>
        <begin position="175"/>
        <end position="192"/>
    </location>
</feature>
<dbReference type="GO" id="GO:0070453">
    <property type="term" value="P:regulation of heme biosynthetic process"/>
    <property type="evidence" value="ECO:0007669"/>
    <property type="project" value="TreeGrafter"/>
</dbReference>
<name>A0A485PCU0_LYNPA</name>
<organism evidence="13 14">
    <name type="scientific">Lynx pardinus</name>
    <name type="common">Iberian lynx</name>
    <name type="synonym">Felis pardina</name>
    <dbReference type="NCBI Taxonomy" id="191816"/>
    <lineage>
        <taxon>Eukaryota</taxon>
        <taxon>Metazoa</taxon>
        <taxon>Chordata</taxon>
        <taxon>Craniata</taxon>
        <taxon>Vertebrata</taxon>
        <taxon>Euteleostomi</taxon>
        <taxon>Mammalia</taxon>
        <taxon>Eutheria</taxon>
        <taxon>Laurasiatheria</taxon>
        <taxon>Carnivora</taxon>
        <taxon>Feliformia</taxon>
        <taxon>Felidae</taxon>
        <taxon>Felinae</taxon>
        <taxon>Lynx</taxon>
    </lineage>
</organism>
<keyword evidence="6 12" id="KW-1133">Transmembrane helix</keyword>
<protein>
    <recommendedName>
        <fullName evidence="10">Transmembrane protein 14A</fullName>
    </recommendedName>
</protein>
<evidence type="ECO:0000256" key="7">
    <source>
        <dbReference type="ARBA" id="ARBA00023128"/>
    </source>
</evidence>
<evidence type="ECO:0000256" key="1">
    <source>
        <dbReference type="ARBA" id="ARBA00004225"/>
    </source>
</evidence>
<evidence type="ECO:0000256" key="5">
    <source>
        <dbReference type="ARBA" id="ARBA00022824"/>
    </source>
</evidence>
<gene>
    <name evidence="13" type="ORF">LYPA_23C010089</name>
</gene>
<feature type="transmembrane region" description="Helical" evidence="12">
    <location>
        <begin position="198"/>
        <end position="215"/>
    </location>
</feature>
<dbReference type="Proteomes" id="UP000386466">
    <property type="component" value="Unassembled WGS sequence"/>
</dbReference>
<evidence type="ECO:0000256" key="6">
    <source>
        <dbReference type="ARBA" id="ARBA00022989"/>
    </source>
</evidence>
<evidence type="ECO:0000256" key="2">
    <source>
        <dbReference type="ARBA" id="ARBA00004586"/>
    </source>
</evidence>
<keyword evidence="8 12" id="KW-0472">Membrane</keyword>
<dbReference type="GO" id="GO:0005789">
    <property type="term" value="C:endoplasmic reticulum membrane"/>
    <property type="evidence" value="ECO:0007669"/>
    <property type="project" value="UniProtKB-SubCell"/>
</dbReference>
<feature type="transmembrane region" description="Helical" evidence="12">
    <location>
        <begin position="227"/>
        <end position="243"/>
    </location>
</feature>
<comment type="similarity">
    <text evidence="3">Belongs to the TMEM14 family.</text>
</comment>
<dbReference type="PANTHER" id="PTHR12668:SF11">
    <property type="entry name" value="TRANSMEMBRANE PROTEIN 14A"/>
    <property type="match status" value="1"/>
</dbReference>
<evidence type="ECO:0000256" key="4">
    <source>
        <dbReference type="ARBA" id="ARBA00022692"/>
    </source>
</evidence>
<proteinExistence type="inferred from homology"/>
<dbReference type="FunFam" id="1.10.10.1740:FF:000001">
    <property type="entry name" value="Transmembrane protein 14A"/>
    <property type="match status" value="1"/>
</dbReference>
<evidence type="ECO:0000313" key="14">
    <source>
        <dbReference type="Proteomes" id="UP000386466"/>
    </source>
</evidence>
<dbReference type="InterPro" id="IPR005349">
    <property type="entry name" value="TMEM14"/>
</dbReference>
<dbReference type="InterPro" id="IPR044890">
    <property type="entry name" value="TMEM14_sf"/>
</dbReference>
<dbReference type="AlphaFoldDB" id="A0A485PCU0"/>
<evidence type="ECO:0000256" key="3">
    <source>
        <dbReference type="ARBA" id="ARBA00007590"/>
    </source>
</evidence>
<accession>A0A485PCU0</accession>
<comment type="function">
    <text evidence="9">Inhibits apoptosis via negative regulation of the mitochondrial outer membrane permeabilization involved in apoptotic signaling pathway.</text>
</comment>
<evidence type="ECO:0000313" key="13">
    <source>
        <dbReference type="EMBL" id="VFV42597.1"/>
    </source>
</evidence>
<evidence type="ECO:0000256" key="10">
    <source>
        <dbReference type="ARBA" id="ARBA00067661"/>
    </source>
</evidence>
<feature type="region of interest" description="Disordered" evidence="11">
    <location>
        <begin position="1"/>
        <end position="24"/>
    </location>
</feature>
<evidence type="ECO:0000256" key="8">
    <source>
        <dbReference type="ARBA" id="ARBA00023136"/>
    </source>
</evidence>
<evidence type="ECO:0000256" key="12">
    <source>
        <dbReference type="SAM" id="Phobius"/>
    </source>
</evidence>
<dbReference type="Gene3D" id="6.10.250.1330">
    <property type="match status" value="1"/>
</dbReference>
<dbReference type="GO" id="GO:0031966">
    <property type="term" value="C:mitochondrial membrane"/>
    <property type="evidence" value="ECO:0007669"/>
    <property type="project" value="UniProtKB-SubCell"/>
</dbReference>
<dbReference type="PANTHER" id="PTHR12668">
    <property type="entry name" value="TRANSMEMBRANE PROTEIN 14, 15"/>
    <property type="match status" value="1"/>
</dbReference>
<keyword evidence="7" id="KW-0496">Mitochondrion</keyword>
<comment type="subcellular location">
    <subcellularLocation>
        <location evidence="2">Endoplasmic reticulum membrane</location>
    </subcellularLocation>
    <subcellularLocation>
        <location evidence="1">Mitochondrion membrane</location>
        <topology evidence="1">Multi-pass membrane protein</topology>
    </subcellularLocation>
</comment>
<reference evidence="13 14" key="1">
    <citation type="submission" date="2019-01" db="EMBL/GenBank/DDBJ databases">
        <authorList>
            <person name="Alioto T."/>
            <person name="Alioto T."/>
        </authorList>
    </citation>
    <scope>NUCLEOTIDE SEQUENCE [LARGE SCALE GENOMIC DNA]</scope>
</reference>
<sequence length="271" mass="29508">MSEAGEVEPPVGTTCPAENQHEAVPRRNPSLLVLALKVPQALRPGQAWTVGQSAPLRKQVLDQKEHRLDGHSMNPKSAMTVKKDHVKKIFVGGLSPKAAEERIGSTLIKAIEFSLDPESNKRQGSVFITLKEEKPVINILEARPFLTLTSGFLSSVLLGQFVTSCFRIATLPMDLIGFGYAALVTFGSILGYKRRGGVPSLIAGLFVGFLAGYGAYRVSNDKRDVKLSLFTAFFLATIMGVRYKRSKKIMPAGLVAGLSLMMILRLVLLLL</sequence>
<keyword evidence="5" id="KW-0256">Endoplasmic reticulum</keyword>
<feature type="transmembrane region" description="Helical" evidence="12">
    <location>
        <begin position="249"/>
        <end position="270"/>
    </location>
</feature>
<evidence type="ECO:0000256" key="9">
    <source>
        <dbReference type="ARBA" id="ARBA00055702"/>
    </source>
</evidence>
<dbReference type="Pfam" id="PF03647">
    <property type="entry name" value="Tmemb_14"/>
    <property type="match status" value="1"/>
</dbReference>
<evidence type="ECO:0000256" key="11">
    <source>
        <dbReference type="SAM" id="MobiDB-lite"/>
    </source>
</evidence>